<dbReference type="Gramene" id="TuG1812G0100002648.01.T06">
    <property type="protein sequence ID" value="TuG1812G0100002648.01.T06"/>
    <property type="gene ID" value="TuG1812G0100002648.01"/>
</dbReference>
<dbReference type="Proteomes" id="UP000015106">
    <property type="component" value="Chromosome 1"/>
</dbReference>
<dbReference type="AlphaFoldDB" id="A0A8R7K131"/>
<feature type="region of interest" description="Disordered" evidence="1">
    <location>
        <begin position="83"/>
        <end position="143"/>
    </location>
</feature>
<organism evidence="3 4">
    <name type="scientific">Triticum urartu</name>
    <name type="common">Red wild einkorn</name>
    <name type="synonym">Crithodium urartu</name>
    <dbReference type="NCBI Taxonomy" id="4572"/>
    <lineage>
        <taxon>Eukaryota</taxon>
        <taxon>Viridiplantae</taxon>
        <taxon>Streptophyta</taxon>
        <taxon>Embryophyta</taxon>
        <taxon>Tracheophyta</taxon>
        <taxon>Spermatophyta</taxon>
        <taxon>Magnoliopsida</taxon>
        <taxon>Liliopsida</taxon>
        <taxon>Poales</taxon>
        <taxon>Poaceae</taxon>
        <taxon>BOP clade</taxon>
        <taxon>Pooideae</taxon>
        <taxon>Triticodae</taxon>
        <taxon>Triticeae</taxon>
        <taxon>Triticinae</taxon>
        <taxon>Triticum</taxon>
    </lineage>
</organism>
<feature type="signal peptide" evidence="2">
    <location>
        <begin position="1"/>
        <end position="21"/>
    </location>
</feature>
<evidence type="ECO:0000313" key="4">
    <source>
        <dbReference type="Proteomes" id="UP000015106"/>
    </source>
</evidence>
<dbReference type="EnsemblPlants" id="TuG1812G0100002648.01.T06">
    <property type="protein sequence ID" value="TuG1812G0100002648.01.T06"/>
    <property type="gene ID" value="TuG1812G0100002648.01"/>
</dbReference>
<sequence length="143" mass="15144">MVCIALLWAFLLFPCVAPVACLPSTIEISPTAARVLLPWGLSSSASVGSSLALCPSLPATPAIGKPPLPPRPRHLHWQDLEPCGRGQLSGPDLRFSGQESERHGGSIQLDLGGNSQCQRHGGTIQPPCPMDPQQQVRIPAEIS</sequence>
<protein>
    <submittedName>
        <fullName evidence="3">Uncharacterized protein</fullName>
    </submittedName>
</protein>
<evidence type="ECO:0000256" key="2">
    <source>
        <dbReference type="SAM" id="SignalP"/>
    </source>
</evidence>
<reference evidence="3" key="3">
    <citation type="submission" date="2022-06" db="UniProtKB">
        <authorList>
            <consortium name="EnsemblPlants"/>
        </authorList>
    </citation>
    <scope>IDENTIFICATION</scope>
</reference>
<proteinExistence type="predicted"/>
<accession>A0A8R7K131</accession>
<keyword evidence="2" id="KW-0732">Signal</keyword>
<keyword evidence="4" id="KW-1185">Reference proteome</keyword>
<reference evidence="4" key="1">
    <citation type="journal article" date="2013" name="Nature">
        <title>Draft genome of the wheat A-genome progenitor Triticum urartu.</title>
        <authorList>
            <person name="Ling H.Q."/>
            <person name="Zhao S."/>
            <person name="Liu D."/>
            <person name="Wang J."/>
            <person name="Sun H."/>
            <person name="Zhang C."/>
            <person name="Fan H."/>
            <person name="Li D."/>
            <person name="Dong L."/>
            <person name="Tao Y."/>
            <person name="Gao C."/>
            <person name="Wu H."/>
            <person name="Li Y."/>
            <person name="Cui Y."/>
            <person name="Guo X."/>
            <person name="Zheng S."/>
            <person name="Wang B."/>
            <person name="Yu K."/>
            <person name="Liang Q."/>
            <person name="Yang W."/>
            <person name="Lou X."/>
            <person name="Chen J."/>
            <person name="Feng M."/>
            <person name="Jian J."/>
            <person name="Zhang X."/>
            <person name="Luo G."/>
            <person name="Jiang Y."/>
            <person name="Liu J."/>
            <person name="Wang Z."/>
            <person name="Sha Y."/>
            <person name="Zhang B."/>
            <person name="Wu H."/>
            <person name="Tang D."/>
            <person name="Shen Q."/>
            <person name="Xue P."/>
            <person name="Zou S."/>
            <person name="Wang X."/>
            <person name="Liu X."/>
            <person name="Wang F."/>
            <person name="Yang Y."/>
            <person name="An X."/>
            <person name="Dong Z."/>
            <person name="Zhang K."/>
            <person name="Zhang X."/>
            <person name="Luo M.C."/>
            <person name="Dvorak J."/>
            <person name="Tong Y."/>
            <person name="Wang J."/>
            <person name="Yang H."/>
            <person name="Li Z."/>
            <person name="Wang D."/>
            <person name="Zhang A."/>
            <person name="Wang J."/>
        </authorList>
    </citation>
    <scope>NUCLEOTIDE SEQUENCE</scope>
    <source>
        <strain evidence="4">cv. G1812</strain>
    </source>
</reference>
<evidence type="ECO:0000256" key="1">
    <source>
        <dbReference type="SAM" id="MobiDB-lite"/>
    </source>
</evidence>
<name>A0A8R7K131_TRIUA</name>
<evidence type="ECO:0000313" key="3">
    <source>
        <dbReference type="EnsemblPlants" id="TuG1812G0100002648.01.T06"/>
    </source>
</evidence>
<reference evidence="3" key="2">
    <citation type="submission" date="2018-03" db="EMBL/GenBank/DDBJ databases">
        <title>The Triticum urartu genome reveals the dynamic nature of wheat genome evolution.</title>
        <authorList>
            <person name="Ling H."/>
            <person name="Ma B."/>
            <person name="Shi X."/>
            <person name="Liu H."/>
            <person name="Dong L."/>
            <person name="Sun H."/>
            <person name="Cao Y."/>
            <person name="Gao Q."/>
            <person name="Zheng S."/>
            <person name="Li Y."/>
            <person name="Yu Y."/>
            <person name="Du H."/>
            <person name="Qi M."/>
            <person name="Li Y."/>
            <person name="Yu H."/>
            <person name="Cui Y."/>
            <person name="Wang N."/>
            <person name="Chen C."/>
            <person name="Wu H."/>
            <person name="Zhao Y."/>
            <person name="Zhang J."/>
            <person name="Li Y."/>
            <person name="Zhou W."/>
            <person name="Zhang B."/>
            <person name="Hu W."/>
            <person name="Eijk M."/>
            <person name="Tang J."/>
            <person name="Witsenboer H."/>
            <person name="Zhao S."/>
            <person name="Li Z."/>
            <person name="Zhang A."/>
            <person name="Wang D."/>
            <person name="Liang C."/>
        </authorList>
    </citation>
    <scope>NUCLEOTIDE SEQUENCE [LARGE SCALE GENOMIC DNA]</scope>
    <source>
        <strain evidence="3">cv. G1812</strain>
    </source>
</reference>
<feature type="chain" id="PRO_5035719129" evidence="2">
    <location>
        <begin position="22"/>
        <end position="143"/>
    </location>
</feature>